<dbReference type="Proteomes" id="UP001595764">
    <property type="component" value="Unassembled WGS sequence"/>
</dbReference>
<sequence length="124" mass="13445">MAPPEKPAPGEHLVDRTDPGGYAGMYPDATEQVFRALAQLQQTYHTTLGGIRDDLQQEYQVGNGATGKAFLDSYRDWAKSLDRNAQLASLGLAQMTDQAVGQIAEYRTADAKNAAELRSSQTGQ</sequence>
<protein>
    <recommendedName>
        <fullName evidence="4">WXG100 family type VII secretion target</fullName>
    </recommendedName>
</protein>
<feature type="region of interest" description="Disordered" evidence="1">
    <location>
        <begin position="1"/>
        <end position="26"/>
    </location>
</feature>
<proteinExistence type="predicted"/>
<comment type="caution">
    <text evidence="2">The sequence shown here is derived from an EMBL/GenBank/DDBJ whole genome shotgun (WGS) entry which is preliminary data.</text>
</comment>
<name>A0ABV7QBH1_9PSEU</name>
<dbReference type="RefSeq" id="WP_377868627.1">
    <property type="nucleotide sequence ID" value="NZ_JBHMAY010000007.1"/>
</dbReference>
<feature type="compositionally biased region" description="Basic and acidic residues" evidence="1">
    <location>
        <begin position="8"/>
        <end position="18"/>
    </location>
</feature>
<accession>A0ABV7QBH1</accession>
<evidence type="ECO:0000256" key="1">
    <source>
        <dbReference type="SAM" id="MobiDB-lite"/>
    </source>
</evidence>
<evidence type="ECO:0008006" key="4">
    <source>
        <dbReference type="Google" id="ProtNLM"/>
    </source>
</evidence>
<reference evidence="3" key="1">
    <citation type="journal article" date="2019" name="Int. J. Syst. Evol. Microbiol.">
        <title>The Global Catalogue of Microorganisms (GCM) 10K type strain sequencing project: providing services to taxonomists for standard genome sequencing and annotation.</title>
        <authorList>
            <consortium name="The Broad Institute Genomics Platform"/>
            <consortium name="The Broad Institute Genome Sequencing Center for Infectious Disease"/>
            <person name="Wu L."/>
            <person name="Ma J."/>
        </authorList>
    </citation>
    <scope>NUCLEOTIDE SEQUENCE [LARGE SCALE GENOMIC DNA]</scope>
    <source>
        <strain evidence="3">CGMCC 4.7682</strain>
    </source>
</reference>
<evidence type="ECO:0000313" key="2">
    <source>
        <dbReference type="EMBL" id="MFC3510646.1"/>
    </source>
</evidence>
<gene>
    <name evidence="2" type="ORF">ACFORO_10770</name>
</gene>
<evidence type="ECO:0000313" key="3">
    <source>
        <dbReference type="Proteomes" id="UP001595764"/>
    </source>
</evidence>
<keyword evidence="3" id="KW-1185">Reference proteome</keyword>
<organism evidence="2 3">
    <name type="scientific">Amycolatopsis halotolerans</name>
    <dbReference type="NCBI Taxonomy" id="330083"/>
    <lineage>
        <taxon>Bacteria</taxon>
        <taxon>Bacillati</taxon>
        <taxon>Actinomycetota</taxon>
        <taxon>Actinomycetes</taxon>
        <taxon>Pseudonocardiales</taxon>
        <taxon>Pseudonocardiaceae</taxon>
        <taxon>Amycolatopsis</taxon>
    </lineage>
</organism>
<dbReference type="EMBL" id="JBHRWI010000015">
    <property type="protein sequence ID" value="MFC3510646.1"/>
    <property type="molecule type" value="Genomic_DNA"/>
</dbReference>